<dbReference type="RefSeq" id="WP_233675922.1">
    <property type="nucleotide sequence ID" value="NZ_JAJUOS010000003.1"/>
</dbReference>
<accession>A0ABS8YWK0</accession>
<feature type="domain" description="Cyclic nucleotide-binding" evidence="4">
    <location>
        <begin position="24"/>
        <end position="132"/>
    </location>
</feature>
<protein>
    <submittedName>
        <fullName evidence="6">Crp/Fnr family transcriptional regulator</fullName>
    </submittedName>
</protein>
<dbReference type="InterPro" id="IPR018490">
    <property type="entry name" value="cNMP-bd_dom_sf"/>
</dbReference>
<keyword evidence="1" id="KW-0805">Transcription regulation</keyword>
<dbReference type="Gene3D" id="1.10.10.10">
    <property type="entry name" value="Winged helix-like DNA-binding domain superfamily/Winged helix DNA-binding domain"/>
    <property type="match status" value="1"/>
</dbReference>
<dbReference type="EMBL" id="JAJUOS010000003">
    <property type="protein sequence ID" value="MCE5972917.1"/>
    <property type="molecule type" value="Genomic_DNA"/>
</dbReference>
<gene>
    <name evidence="6" type="ORF">LZA78_05445</name>
</gene>
<dbReference type="InterPro" id="IPR036388">
    <property type="entry name" value="WH-like_DNA-bd_sf"/>
</dbReference>
<dbReference type="Gene3D" id="2.60.120.10">
    <property type="entry name" value="Jelly Rolls"/>
    <property type="match status" value="1"/>
</dbReference>
<dbReference type="Proteomes" id="UP001521181">
    <property type="component" value="Unassembled WGS sequence"/>
</dbReference>
<evidence type="ECO:0000259" key="4">
    <source>
        <dbReference type="PROSITE" id="PS50042"/>
    </source>
</evidence>
<keyword evidence="2" id="KW-0238">DNA-binding</keyword>
<evidence type="ECO:0000259" key="5">
    <source>
        <dbReference type="PROSITE" id="PS51063"/>
    </source>
</evidence>
<dbReference type="PROSITE" id="PS50042">
    <property type="entry name" value="CNMP_BINDING_3"/>
    <property type="match status" value="1"/>
</dbReference>
<dbReference type="InterPro" id="IPR036390">
    <property type="entry name" value="WH_DNA-bd_sf"/>
</dbReference>
<dbReference type="CDD" id="cd00038">
    <property type="entry name" value="CAP_ED"/>
    <property type="match status" value="1"/>
</dbReference>
<dbReference type="InterPro" id="IPR014710">
    <property type="entry name" value="RmlC-like_jellyroll"/>
</dbReference>
<keyword evidence="7" id="KW-1185">Reference proteome</keyword>
<dbReference type="InterPro" id="IPR050397">
    <property type="entry name" value="Env_Response_Regulators"/>
</dbReference>
<evidence type="ECO:0000256" key="3">
    <source>
        <dbReference type="ARBA" id="ARBA00023163"/>
    </source>
</evidence>
<evidence type="ECO:0000256" key="2">
    <source>
        <dbReference type="ARBA" id="ARBA00023125"/>
    </source>
</evidence>
<dbReference type="Pfam" id="PF00027">
    <property type="entry name" value="cNMP_binding"/>
    <property type="match status" value="1"/>
</dbReference>
<dbReference type="SUPFAM" id="SSF51206">
    <property type="entry name" value="cAMP-binding domain-like"/>
    <property type="match status" value="1"/>
</dbReference>
<feature type="domain" description="HTH crp-type" evidence="5">
    <location>
        <begin position="146"/>
        <end position="209"/>
    </location>
</feature>
<name>A0ABS8YWK0_9RHOB</name>
<organism evidence="6 7">
    <name type="scientific">Rhodobacter flavimaris</name>
    <dbReference type="NCBI Taxonomy" id="2907145"/>
    <lineage>
        <taxon>Bacteria</taxon>
        <taxon>Pseudomonadati</taxon>
        <taxon>Pseudomonadota</taxon>
        <taxon>Alphaproteobacteria</taxon>
        <taxon>Rhodobacterales</taxon>
        <taxon>Rhodobacter group</taxon>
        <taxon>Rhodobacter</taxon>
    </lineage>
</organism>
<dbReference type="InterPro" id="IPR000595">
    <property type="entry name" value="cNMP-bd_dom"/>
</dbReference>
<reference evidence="6 7" key="1">
    <citation type="submission" date="2021-12" db="EMBL/GenBank/DDBJ databases">
        <title>Sinirhodobacter sp. WL0062 is a bacterium isolated from seawater.</title>
        <authorList>
            <person name="Wang L."/>
            <person name="He W."/>
            <person name="Zhang D.-F."/>
        </authorList>
    </citation>
    <scope>NUCLEOTIDE SEQUENCE [LARGE SCALE GENOMIC DNA]</scope>
    <source>
        <strain evidence="6 7">WL0062</strain>
    </source>
</reference>
<evidence type="ECO:0000313" key="6">
    <source>
        <dbReference type="EMBL" id="MCE5972917.1"/>
    </source>
</evidence>
<dbReference type="PROSITE" id="PS51063">
    <property type="entry name" value="HTH_CRP_2"/>
    <property type="match status" value="1"/>
</dbReference>
<dbReference type="PANTHER" id="PTHR24567:SF74">
    <property type="entry name" value="HTH-TYPE TRANSCRIPTIONAL REGULATOR ARCR"/>
    <property type="match status" value="1"/>
</dbReference>
<dbReference type="PANTHER" id="PTHR24567">
    <property type="entry name" value="CRP FAMILY TRANSCRIPTIONAL REGULATORY PROTEIN"/>
    <property type="match status" value="1"/>
</dbReference>
<evidence type="ECO:0000256" key="1">
    <source>
        <dbReference type="ARBA" id="ARBA00023015"/>
    </source>
</evidence>
<dbReference type="SUPFAM" id="SSF46785">
    <property type="entry name" value="Winged helix' DNA-binding domain"/>
    <property type="match status" value="1"/>
</dbReference>
<sequence>MTDWIADTPSLSALSPASKTRLGALQPMALPRGAVIFRPGDDVTGFPVILSGRVEVFLTGAGGRELLLYAVEPGQTCVQTTLGLLGGDASYSAEALCATDSRAILIPRPVFLTLMDSDPAFRQLVFTAFAERMGGMIQLMERVSFQSVECRLAAFLCNRAENGRVQATQSEIAAQIGTAREVVSRRLDAFARRGWVRTERGAVEIIDAPALRRLALAEGL</sequence>
<comment type="caution">
    <text evidence="6">The sequence shown here is derived from an EMBL/GenBank/DDBJ whole genome shotgun (WGS) entry which is preliminary data.</text>
</comment>
<evidence type="ECO:0000313" key="7">
    <source>
        <dbReference type="Proteomes" id="UP001521181"/>
    </source>
</evidence>
<keyword evidence="3" id="KW-0804">Transcription</keyword>
<dbReference type="SMART" id="SM00419">
    <property type="entry name" value="HTH_CRP"/>
    <property type="match status" value="1"/>
</dbReference>
<proteinExistence type="predicted"/>
<dbReference type="InterPro" id="IPR012318">
    <property type="entry name" value="HTH_CRP"/>
</dbReference>
<dbReference type="Pfam" id="PF13545">
    <property type="entry name" value="HTH_Crp_2"/>
    <property type="match status" value="1"/>
</dbReference>